<feature type="domain" description="Tyr recombinase" evidence="5">
    <location>
        <begin position="170"/>
        <end position="367"/>
    </location>
</feature>
<dbReference type="GO" id="GO:0003677">
    <property type="term" value="F:DNA binding"/>
    <property type="evidence" value="ECO:0007669"/>
    <property type="project" value="UniProtKB-UniRule"/>
</dbReference>
<dbReference type="InterPro" id="IPR002104">
    <property type="entry name" value="Integrase_catalytic"/>
</dbReference>
<dbReference type="InterPro" id="IPR004107">
    <property type="entry name" value="Integrase_SAM-like_N"/>
</dbReference>
<dbReference type="PANTHER" id="PTHR30349:SF91">
    <property type="entry name" value="INTA PROTEIN"/>
    <property type="match status" value="1"/>
</dbReference>
<dbReference type="PANTHER" id="PTHR30349">
    <property type="entry name" value="PHAGE INTEGRASE-RELATED"/>
    <property type="match status" value="1"/>
</dbReference>
<dbReference type="PROSITE" id="PS51900">
    <property type="entry name" value="CB"/>
    <property type="match status" value="1"/>
</dbReference>
<keyword evidence="1" id="KW-0229">DNA integration</keyword>
<dbReference type="Pfam" id="PF14659">
    <property type="entry name" value="Phage_int_SAM_3"/>
    <property type="match status" value="1"/>
</dbReference>
<dbReference type="InterPro" id="IPR013762">
    <property type="entry name" value="Integrase-like_cat_sf"/>
</dbReference>
<evidence type="ECO:0000259" key="5">
    <source>
        <dbReference type="PROSITE" id="PS51898"/>
    </source>
</evidence>
<dbReference type="Gene3D" id="1.10.150.130">
    <property type="match status" value="1"/>
</dbReference>
<dbReference type="Gene3D" id="1.10.443.10">
    <property type="entry name" value="Intergrase catalytic core"/>
    <property type="match status" value="1"/>
</dbReference>
<dbReference type="InterPro" id="IPR011010">
    <property type="entry name" value="DNA_brk_join_enz"/>
</dbReference>
<proteinExistence type="predicted"/>
<evidence type="ECO:0000256" key="3">
    <source>
        <dbReference type="ARBA" id="ARBA00023172"/>
    </source>
</evidence>
<evidence type="ECO:0000259" key="6">
    <source>
        <dbReference type="PROSITE" id="PS51900"/>
    </source>
</evidence>
<dbReference type="EMBL" id="CADCTR010001950">
    <property type="protein sequence ID" value="CAA9321932.1"/>
    <property type="molecule type" value="Genomic_DNA"/>
</dbReference>
<keyword evidence="2 4" id="KW-0238">DNA-binding</keyword>
<name>A0A6J4L3B3_9CHLR</name>
<dbReference type="AlphaFoldDB" id="A0A6J4L3B3"/>
<dbReference type="GO" id="GO:0006310">
    <property type="term" value="P:DNA recombination"/>
    <property type="evidence" value="ECO:0007669"/>
    <property type="project" value="UniProtKB-KW"/>
</dbReference>
<organism evidence="7">
    <name type="scientific">uncultured Chloroflexia bacterium</name>
    <dbReference type="NCBI Taxonomy" id="1672391"/>
    <lineage>
        <taxon>Bacteria</taxon>
        <taxon>Bacillati</taxon>
        <taxon>Chloroflexota</taxon>
        <taxon>Chloroflexia</taxon>
        <taxon>environmental samples</taxon>
    </lineage>
</organism>
<sequence length="383" mass="42826">MGKRGNGEGSISKYKDGRWCGRYTIHTANGPKRKVVYGKSRAEAAAKLAKAMADRDGGLIFDSGNITVGEHLDQWLKNCVKHSVKQTTYENYEYVVRRHLVPAIGAKRLGKLSPAQVQSLYRQKLDAGLAPRTVRLIHTVLHRALKQAVRWGLVPRNVTDAVEVPRPQKKEIRPLTPEQVKTLLRAAEGDRLEALYVLAVTTGMREGELLGLRWEDVDLEQEVVRVRQQLTRTRSGLSFTKPKNGKGRSVALMGTAAKALRAHRDAQDRERSRLAGLWQETGLVFTSATGTPLDVGNLTYRSFRPLLERAGLPRVRVHDLRHSFATLFLSNGTHPKIVQEMLGHSNISMTMDTYSHVLPNMQGEAVRAMDPFFGAEERKDADV</sequence>
<dbReference type="InterPro" id="IPR010998">
    <property type="entry name" value="Integrase_recombinase_N"/>
</dbReference>
<evidence type="ECO:0000256" key="4">
    <source>
        <dbReference type="PROSITE-ProRule" id="PRU01248"/>
    </source>
</evidence>
<evidence type="ECO:0000256" key="2">
    <source>
        <dbReference type="ARBA" id="ARBA00023125"/>
    </source>
</evidence>
<dbReference type="Pfam" id="PF00589">
    <property type="entry name" value="Phage_integrase"/>
    <property type="match status" value="1"/>
</dbReference>
<dbReference type="InterPro" id="IPR050090">
    <property type="entry name" value="Tyrosine_recombinase_XerCD"/>
</dbReference>
<gene>
    <name evidence="7" type="ORF">AVDCRST_MAG93-5788</name>
</gene>
<feature type="domain" description="Core-binding (CB)" evidence="6">
    <location>
        <begin position="66"/>
        <end position="149"/>
    </location>
</feature>
<reference evidence="7" key="1">
    <citation type="submission" date="2020-02" db="EMBL/GenBank/DDBJ databases">
        <authorList>
            <person name="Meier V. D."/>
        </authorList>
    </citation>
    <scope>NUCLEOTIDE SEQUENCE</scope>
    <source>
        <strain evidence="7">AVDCRST_MAG93</strain>
    </source>
</reference>
<dbReference type="InterPro" id="IPR044068">
    <property type="entry name" value="CB"/>
</dbReference>
<keyword evidence="3" id="KW-0233">DNA recombination</keyword>
<evidence type="ECO:0000313" key="7">
    <source>
        <dbReference type="EMBL" id="CAA9321932.1"/>
    </source>
</evidence>
<dbReference type="GO" id="GO:0015074">
    <property type="term" value="P:DNA integration"/>
    <property type="evidence" value="ECO:0007669"/>
    <property type="project" value="UniProtKB-KW"/>
</dbReference>
<accession>A0A6J4L3B3</accession>
<dbReference type="CDD" id="cd01189">
    <property type="entry name" value="INT_ICEBs1_C_like"/>
    <property type="match status" value="1"/>
</dbReference>
<dbReference type="PROSITE" id="PS51898">
    <property type="entry name" value="TYR_RECOMBINASE"/>
    <property type="match status" value="1"/>
</dbReference>
<protein>
    <submittedName>
        <fullName evidence="7">Integrase</fullName>
    </submittedName>
</protein>
<dbReference type="SUPFAM" id="SSF56349">
    <property type="entry name" value="DNA breaking-rejoining enzymes"/>
    <property type="match status" value="1"/>
</dbReference>
<evidence type="ECO:0000256" key="1">
    <source>
        <dbReference type="ARBA" id="ARBA00022908"/>
    </source>
</evidence>